<evidence type="ECO:0000313" key="2">
    <source>
        <dbReference type="Proteomes" id="UP000279277"/>
    </source>
</evidence>
<sequence length="480" mass="50432">MPGVNVITTALGDIATPLPDESGTFFVAGLAERGPVDRAIVVRGLADFEAIYGARASYSHLYDSVRCYFEEGGSQAYIARVVGAGASTGTVTLMDRATEPVATLTITAGSAGSWSENIDVVVEEGASPGTVLVSIQIDGEVVEQYNNNATINDILDRFKGSPNVNVANAGSVTVAPDNLPALGKYTLTAGSDDRMSVTTETYVKALEMFTPGLGDGAVAIPGLGDSVHAGLVAHAESHNRIALLSSEMDVSVAELKAQAGAINSEFAGLFAPWLPISDNGGGTRVVPPEGMVAGRRSIAHEQEGAHRAPAGQMGISRSASGVYTEYTANQANDLDNAKVSVIRLINGNVRLYGWRSLSNDIANFGYLHHRDVLNRIVVQSEVALEEYVFAPIDAQGATLARVGSSLTAIMEKMRIEGAFYARIENGEEVDPGYVVISDSSINTTASVAQNKIRAKVLVRIVPLGAMIELTISKVALTSAF</sequence>
<dbReference type="KEGG" id="vg:77952957"/>
<dbReference type="InterPro" id="IPR052042">
    <property type="entry name" value="Tail_sheath_structural"/>
</dbReference>
<dbReference type="PANTHER" id="PTHR35861:SF1">
    <property type="entry name" value="PHAGE TAIL SHEATH PROTEIN"/>
    <property type="match status" value="1"/>
</dbReference>
<proteinExistence type="predicted"/>
<dbReference type="Proteomes" id="UP000279277">
    <property type="component" value="Segment"/>
</dbReference>
<accession>A0A3G3LYP6</accession>
<keyword evidence="2" id="KW-1185">Reference proteome</keyword>
<dbReference type="GeneID" id="77952957"/>
<reference evidence="1 2" key="1">
    <citation type="submission" date="2018-10" db="EMBL/GenBank/DDBJ databases">
        <authorList>
            <person name="Zack K."/>
            <person name="Garlena R.A."/>
            <person name="Russell D.A."/>
            <person name="Pope W.H."/>
            <person name="Jacobs-Sera D."/>
            <person name="Hatfull G.F."/>
        </authorList>
    </citation>
    <scope>NUCLEOTIDE SEQUENCE [LARGE SCALE GENOMIC DNA]</scope>
</reference>
<organism evidence="1 2">
    <name type="scientific">Brevibacterium phage Cantare</name>
    <dbReference type="NCBI Taxonomy" id="2338395"/>
    <lineage>
        <taxon>Viruses</taxon>
        <taxon>Duplodnaviria</taxon>
        <taxon>Heunggongvirae</taxon>
        <taxon>Uroviricota</taxon>
        <taxon>Caudoviricetes</taxon>
        <taxon>Cantarevirus</taxon>
        <taxon>Cantarevirus cantare</taxon>
    </lineage>
</organism>
<protein>
    <submittedName>
        <fullName evidence="1">Tail sheath protein</fullName>
    </submittedName>
</protein>
<dbReference type="RefSeq" id="YP_010676595.1">
    <property type="nucleotide sequence ID" value="NC_071014.1"/>
</dbReference>
<name>A0A3G3LYP6_9CAUD</name>
<evidence type="ECO:0000313" key="1">
    <source>
        <dbReference type="EMBL" id="AYQ99241.1"/>
    </source>
</evidence>
<gene>
    <name evidence="1" type="primary">20</name>
    <name evidence="1" type="ORF">PBI_CANTARE_20</name>
</gene>
<dbReference type="PANTHER" id="PTHR35861">
    <property type="match status" value="1"/>
</dbReference>
<dbReference type="Gene3D" id="3.40.50.11780">
    <property type="match status" value="2"/>
</dbReference>
<dbReference type="EMBL" id="MK016493">
    <property type="protein sequence ID" value="AYQ99241.1"/>
    <property type="molecule type" value="Genomic_DNA"/>
</dbReference>